<dbReference type="InterPro" id="IPR013108">
    <property type="entry name" value="Amidohydro_3"/>
</dbReference>
<reference evidence="4 5" key="1">
    <citation type="submission" date="2024-09" db="EMBL/GenBank/DDBJ databases">
        <title>Rethinking Asexuality: The Enigmatic Case of Functional Sexual Genes in Lepraria (Stereocaulaceae).</title>
        <authorList>
            <person name="Doellman M."/>
            <person name="Sun Y."/>
            <person name="Barcenas-Pena A."/>
            <person name="Lumbsch H.T."/>
            <person name="Grewe F."/>
        </authorList>
    </citation>
    <scope>NUCLEOTIDE SEQUENCE [LARGE SCALE GENOMIC DNA]</scope>
    <source>
        <strain evidence="4 5">Grewe 0041</strain>
    </source>
</reference>
<keyword evidence="5" id="KW-1185">Reference proteome</keyword>
<protein>
    <recommendedName>
        <fullName evidence="3">Amidohydrolase 3 domain-containing protein</fullName>
    </recommendedName>
</protein>
<evidence type="ECO:0000256" key="1">
    <source>
        <dbReference type="SAM" id="MobiDB-lite"/>
    </source>
</evidence>
<comment type="caution">
    <text evidence="4">The sequence shown here is derived from an EMBL/GenBank/DDBJ whole genome shotgun (WGS) entry which is preliminary data.</text>
</comment>
<name>A0ABR4ASH5_9LECA</name>
<proteinExistence type="predicted"/>
<sequence>MLDDRPNFIESKDLHSTWCSTAALAKFKLQDMLDPADGVIHRDEIGKATGLLSEAATMTAVWPFLAKAALMEDKLKSIREAIKTYSAAGCAGIMDTAMDENAWEALEELRSKEELSIRLAAYWLISPSNTDEENMAQVDRAIALHDDFRIAGIKVICDGVILAFTAAPDTEMLKRFVQKLDSAGLQCAVEDAAIKLAMGSIESVGPAGQRHRIEHLELTSPGDAKRLSNLMITAPIQAVHADPAILRAWPKLLGQERFRRAFAYREFLDDAHPALGTDPPPAPHIPPANRHAATTQPSAKESKLTDTMNAHFALPLAIAVSGATAGSVFFYFANSRAGTLEAGKKADFVVVDMPMEPRKLLEAAMIETWFDGKKSGSVRPDYGWLFDQFASALKSFLRWVLAPYLYLRYVLRLEGNTLSPQFQAFYTSDFHRYKI</sequence>
<feature type="region of interest" description="Disordered" evidence="1">
    <location>
        <begin position="273"/>
        <end position="302"/>
    </location>
</feature>
<evidence type="ECO:0000256" key="2">
    <source>
        <dbReference type="SAM" id="Phobius"/>
    </source>
</evidence>
<feature type="domain" description="Amidohydrolase 3" evidence="3">
    <location>
        <begin position="3"/>
        <end position="373"/>
    </location>
</feature>
<keyword evidence="2" id="KW-1133">Transmembrane helix</keyword>
<evidence type="ECO:0000259" key="3">
    <source>
        <dbReference type="Pfam" id="PF07969"/>
    </source>
</evidence>
<dbReference type="PANTHER" id="PTHR22642:SF20">
    <property type="entry name" value="AMIDOHYDROLASE 3 DOMAIN-CONTAINING PROTEIN"/>
    <property type="match status" value="1"/>
</dbReference>
<gene>
    <name evidence="4" type="ORF">ABVK25_011346</name>
</gene>
<dbReference type="Proteomes" id="UP001590951">
    <property type="component" value="Unassembled WGS sequence"/>
</dbReference>
<keyword evidence="2" id="KW-0472">Membrane</keyword>
<evidence type="ECO:0000313" key="5">
    <source>
        <dbReference type="Proteomes" id="UP001590951"/>
    </source>
</evidence>
<organism evidence="4 5">
    <name type="scientific">Lepraria finkii</name>
    <dbReference type="NCBI Taxonomy" id="1340010"/>
    <lineage>
        <taxon>Eukaryota</taxon>
        <taxon>Fungi</taxon>
        <taxon>Dikarya</taxon>
        <taxon>Ascomycota</taxon>
        <taxon>Pezizomycotina</taxon>
        <taxon>Lecanoromycetes</taxon>
        <taxon>OSLEUM clade</taxon>
        <taxon>Lecanoromycetidae</taxon>
        <taxon>Lecanorales</taxon>
        <taxon>Lecanorineae</taxon>
        <taxon>Stereocaulaceae</taxon>
        <taxon>Lepraria</taxon>
    </lineage>
</organism>
<dbReference type="SUPFAM" id="SSF51556">
    <property type="entry name" value="Metallo-dependent hydrolases"/>
    <property type="match status" value="1"/>
</dbReference>
<feature type="transmembrane region" description="Helical" evidence="2">
    <location>
        <begin position="312"/>
        <end position="333"/>
    </location>
</feature>
<dbReference type="InterPro" id="IPR032466">
    <property type="entry name" value="Metal_Hydrolase"/>
</dbReference>
<dbReference type="Pfam" id="PF07969">
    <property type="entry name" value="Amidohydro_3"/>
    <property type="match status" value="1"/>
</dbReference>
<evidence type="ECO:0000313" key="4">
    <source>
        <dbReference type="EMBL" id="KAL2047796.1"/>
    </source>
</evidence>
<dbReference type="EMBL" id="JBHFEH010000094">
    <property type="protein sequence ID" value="KAL2047796.1"/>
    <property type="molecule type" value="Genomic_DNA"/>
</dbReference>
<keyword evidence="2" id="KW-0812">Transmembrane</keyword>
<dbReference type="Gene3D" id="3.20.20.140">
    <property type="entry name" value="Metal-dependent hydrolases"/>
    <property type="match status" value="1"/>
</dbReference>
<accession>A0ABR4ASH5</accession>
<dbReference type="PANTHER" id="PTHR22642">
    <property type="entry name" value="IMIDAZOLONEPROPIONASE"/>
    <property type="match status" value="1"/>
</dbReference>